<comment type="caution">
    <text evidence="1">The sequence shown here is derived from an EMBL/GenBank/DDBJ whole genome shotgun (WGS) entry which is preliminary data.</text>
</comment>
<evidence type="ECO:0008006" key="3">
    <source>
        <dbReference type="Google" id="ProtNLM"/>
    </source>
</evidence>
<accession>A0A433A305</accession>
<organism evidence="1 2">
    <name type="scientific">Jimgerdemannia flammicorona</name>
    <dbReference type="NCBI Taxonomy" id="994334"/>
    <lineage>
        <taxon>Eukaryota</taxon>
        <taxon>Fungi</taxon>
        <taxon>Fungi incertae sedis</taxon>
        <taxon>Mucoromycota</taxon>
        <taxon>Mucoromycotina</taxon>
        <taxon>Endogonomycetes</taxon>
        <taxon>Endogonales</taxon>
        <taxon>Endogonaceae</taxon>
        <taxon>Jimgerdemannia</taxon>
    </lineage>
</organism>
<evidence type="ECO:0000313" key="2">
    <source>
        <dbReference type="Proteomes" id="UP000268093"/>
    </source>
</evidence>
<gene>
    <name evidence="1" type="ORF">BC936DRAFT_141040</name>
</gene>
<dbReference type="OrthoDB" id="2963168at2759"/>
<dbReference type="EMBL" id="RBNI01018601">
    <property type="protein sequence ID" value="RUO97067.1"/>
    <property type="molecule type" value="Genomic_DNA"/>
</dbReference>
<dbReference type="AlphaFoldDB" id="A0A433A305"/>
<reference evidence="1 2" key="1">
    <citation type="journal article" date="2018" name="New Phytol.">
        <title>Phylogenomics of Endogonaceae and evolution of mycorrhizas within Mucoromycota.</title>
        <authorList>
            <person name="Chang Y."/>
            <person name="Desiro A."/>
            <person name="Na H."/>
            <person name="Sandor L."/>
            <person name="Lipzen A."/>
            <person name="Clum A."/>
            <person name="Barry K."/>
            <person name="Grigoriev I.V."/>
            <person name="Martin F.M."/>
            <person name="Stajich J.E."/>
            <person name="Smith M.E."/>
            <person name="Bonito G."/>
            <person name="Spatafora J.W."/>
        </authorList>
    </citation>
    <scope>NUCLEOTIDE SEQUENCE [LARGE SCALE GENOMIC DNA]</scope>
    <source>
        <strain evidence="1 2">GMNB39</strain>
    </source>
</reference>
<protein>
    <recommendedName>
        <fullName evidence="3">Heat shock protein 70 family</fullName>
    </recommendedName>
</protein>
<keyword evidence="2" id="KW-1185">Reference proteome</keyword>
<sequence length="103" mass="11546">MTQQSIDVLVPPSKQKVDVSHGPDTRVIAAIDFGTTHSGFASAHIVEKNVQAYYLWDDRLVPYSKTLTAILYKYDHKDAKEINCVESWGYSGTKRSVLNFAVL</sequence>
<dbReference type="Proteomes" id="UP000268093">
    <property type="component" value="Unassembled WGS sequence"/>
</dbReference>
<evidence type="ECO:0000313" key="1">
    <source>
        <dbReference type="EMBL" id="RUO97067.1"/>
    </source>
</evidence>
<dbReference type="PANTHER" id="PTHR14187:SF5">
    <property type="entry name" value="HEAT SHOCK 70 KDA PROTEIN 12A"/>
    <property type="match status" value="1"/>
</dbReference>
<proteinExistence type="predicted"/>
<name>A0A433A305_9FUNG</name>
<dbReference type="PANTHER" id="PTHR14187">
    <property type="entry name" value="ALPHA KINASE/ELONGATION FACTOR 2 KINASE"/>
    <property type="match status" value="1"/>
</dbReference>